<evidence type="ECO:0000259" key="3">
    <source>
        <dbReference type="Pfam" id="PF00582"/>
    </source>
</evidence>
<accession>A0A4R5N722</accession>
<evidence type="ECO:0000256" key="2">
    <source>
        <dbReference type="PIRNR" id="PIRNR006276"/>
    </source>
</evidence>
<dbReference type="SUPFAM" id="SSF52402">
    <property type="entry name" value="Adenine nucleotide alpha hydrolases-like"/>
    <property type="match status" value="1"/>
</dbReference>
<dbReference type="EMBL" id="PUFI01000015">
    <property type="protein sequence ID" value="TDG67587.1"/>
    <property type="molecule type" value="Genomic_DNA"/>
</dbReference>
<dbReference type="InterPro" id="IPR006016">
    <property type="entry name" value="UspA"/>
</dbReference>
<dbReference type="RefSeq" id="WP_010008036.1">
    <property type="nucleotide sequence ID" value="NZ_JAGYGP010000001.1"/>
</dbReference>
<dbReference type="PIRSF" id="PIRSF006276">
    <property type="entry name" value="UspA"/>
    <property type="match status" value="1"/>
</dbReference>
<evidence type="ECO:0000313" key="5">
    <source>
        <dbReference type="Proteomes" id="UP000295681"/>
    </source>
</evidence>
<evidence type="ECO:0000256" key="1">
    <source>
        <dbReference type="ARBA" id="ARBA00008791"/>
    </source>
</evidence>
<dbReference type="Proteomes" id="UP000295681">
    <property type="component" value="Unassembled WGS sequence"/>
</dbReference>
<comment type="caution">
    <text evidence="4">The sequence shown here is derived from an EMBL/GenBank/DDBJ whole genome shotgun (WGS) entry which is preliminary data.</text>
</comment>
<proteinExistence type="inferred from homology"/>
<dbReference type="CDD" id="cd00293">
    <property type="entry name" value="USP-like"/>
    <property type="match status" value="1"/>
</dbReference>
<dbReference type="STRING" id="907931.GCA_000165675_00737"/>
<protein>
    <recommendedName>
        <fullName evidence="2">Universal stress protein</fullName>
    </recommendedName>
</protein>
<comment type="subcellular location">
    <subcellularLocation>
        <location evidence="2">Cytoplasm</location>
    </subcellularLocation>
</comment>
<feature type="domain" description="UspA" evidence="3">
    <location>
        <begin position="4"/>
        <end position="143"/>
    </location>
</feature>
<reference evidence="4 5" key="1">
    <citation type="journal article" date="2019" name="Appl. Microbiol. Biotechnol.">
        <title>Uncovering carbohydrate metabolism through a genotype-phenotype association study of 56 lactic acid bacteria genomes.</title>
        <authorList>
            <person name="Buron-Moles G."/>
            <person name="Chailyan A."/>
            <person name="Dolejs I."/>
            <person name="Forster J."/>
            <person name="Miks M.H."/>
        </authorList>
    </citation>
    <scope>NUCLEOTIDE SEQUENCE [LARGE SCALE GENOMIC DNA]</scope>
    <source>
        <strain evidence="4 5">ATCC 700006</strain>
    </source>
</reference>
<organism evidence="4 5">
    <name type="scientific">Leuconostoc fallax</name>
    <dbReference type="NCBI Taxonomy" id="1251"/>
    <lineage>
        <taxon>Bacteria</taxon>
        <taxon>Bacillati</taxon>
        <taxon>Bacillota</taxon>
        <taxon>Bacilli</taxon>
        <taxon>Lactobacillales</taxon>
        <taxon>Lactobacillaceae</taxon>
        <taxon>Leuconostoc</taxon>
    </lineage>
</organism>
<dbReference type="AlphaFoldDB" id="A0A4R5N722"/>
<dbReference type="PANTHER" id="PTHR46268">
    <property type="entry name" value="STRESS RESPONSE PROTEIN NHAX"/>
    <property type="match status" value="1"/>
</dbReference>
<keyword evidence="2" id="KW-0963">Cytoplasm</keyword>
<dbReference type="Pfam" id="PF00582">
    <property type="entry name" value="Usp"/>
    <property type="match status" value="1"/>
</dbReference>
<dbReference type="Gene3D" id="3.40.50.620">
    <property type="entry name" value="HUPs"/>
    <property type="match status" value="1"/>
</dbReference>
<dbReference type="PRINTS" id="PR01438">
    <property type="entry name" value="UNVRSLSTRESS"/>
</dbReference>
<dbReference type="InterPro" id="IPR006015">
    <property type="entry name" value="Universal_stress_UspA"/>
</dbReference>
<keyword evidence="5" id="KW-1185">Reference proteome</keyword>
<gene>
    <name evidence="4" type="ORF">C5L23_001386</name>
</gene>
<dbReference type="InterPro" id="IPR014729">
    <property type="entry name" value="Rossmann-like_a/b/a_fold"/>
</dbReference>
<sequence length="148" mass="16426">MTVYKNVLVAIDGSDISNKVIEVAHNFAPEAHIDILTVVDTTGGGYFGTIVMNSDIIYQLEQEAEEYINKAYKYAKALGHEDVDIHIRFGSPKQVISRGFIKDHHNDLIVVGETGMNRMQRAMSGTVPAFVTKTSEIDVLVARTLDRD</sequence>
<dbReference type="GO" id="GO:0005737">
    <property type="term" value="C:cytoplasm"/>
    <property type="evidence" value="ECO:0007669"/>
    <property type="project" value="UniProtKB-SubCell"/>
</dbReference>
<evidence type="ECO:0000313" key="4">
    <source>
        <dbReference type="EMBL" id="TDG67587.1"/>
    </source>
</evidence>
<name>A0A4R5N722_9LACO</name>
<comment type="similarity">
    <text evidence="1 2">Belongs to the universal stress protein A family.</text>
</comment>
<dbReference type="PANTHER" id="PTHR46268:SF6">
    <property type="entry name" value="UNIVERSAL STRESS PROTEIN UP12"/>
    <property type="match status" value="1"/>
</dbReference>